<dbReference type="PANTHER" id="PTHR31953">
    <property type="entry name" value="BETA-FRUCTOFURANOSIDASE, INSOLUBLE ISOENZYME CWINV1-RELATED"/>
    <property type="match status" value="1"/>
</dbReference>
<comment type="similarity">
    <text evidence="1 5">Belongs to the glycosyl hydrolase 32 family.</text>
</comment>
<dbReference type="GO" id="GO:0004553">
    <property type="term" value="F:hydrolase activity, hydrolyzing O-glycosyl compounds"/>
    <property type="evidence" value="ECO:0007669"/>
    <property type="project" value="InterPro"/>
</dbReference>
<evidence type="ECO:0000256" key="3">
    <source>
        <dbReference type="ARBA" id="ARBA00023180"/>
    </source>
</evidence>
<dbReference type="CDD" id="cd18624">
    <property type="entry name" value="GH32_Fruct1-like"/>
    <property type="match status" value="1"/>
</dbReference>
<organism evidence="8 9">
    <name type="scientific">Digitaria exilis</name>
    <dbReference type="NCBI Taxonomy" id="1010633"/>
    <lineage>
        <taxon>Eukaryota</taxon>
        <taxon>Viridiplantae</taxon>
        <taxon>Streptophyta</taxon>
        <taxon>Embryophyta</taxon>
        <taxon>Tracheophyta</taxon>
        <taxon>Spermatophyta</taxon>
        <taxon>Magnoliopsida</taxon>
        <taxon>Liliopsida</taxon>
        <taxon>Poales</taxon>
        <taxon>Poaceae</taxon>
        <taxon>PACMAD clade</taxon>
        <taxon>Panicoideae</taxon>
        <taxon>Panicodae</taxon>
        <taxon>Paniceae</taxon>
        <taxon>Anthephorinae</taxon>
        <taxon>Digitaria</taxon>
    </lineage>
</organism>
<feature type="domain" description="Glycosyl hydrolase family 32 N-terminal" evidence="6">
    <location>
        <begin position="94"/>
        <end position="355"/>
    </location>
</feature>
<comment type="caution">
    <text evidence="8">The sequence shown here is derived from an EMBL/GenBank/DDBJ whole genome shotgun (WGS) entry which is preliminary data.</text>
</comment>
<dbReference type="Gene3D" id="2.60.120.560">
    <property type="entry name" value="Exo-inulinase, domain 1"/>
    <property type="match status" value="1"/>
</dbReference>
<dbReference type="SMART" id="SM00640">
    <property type="entry name" value="Glyco_32"/>
    <property type="match status" value="1"/>
</dbReference>
<dbReference type="Proteomes" id="UP000636709">
    <property type="component" value="Unassembled WGS sequence"/>
</dbReference>
<dbReference type="InterPro" id="IPR013320">
    <property type="entry name" value="ConA-like_dom_sf"/>
</dbReference>
<evidence type="ECO:0000256" key="2">
    <source>
        <dbReference type="ARBA" id="ARBA00022801"/>
    </source>
</evidence>
<name>A0A835BBH4_9POAL</name>
<evidence type="ECO:0000259" key="6">
    <source>
        <dbReference type="Pfam" id="PF00251"/>
    </source>
</evidence>
<dbReference type="InterPro" id="IPR050551">
    <property type="entry name" value="Fructan_Metab_Enzymes"/>
</dbReference>
<dbReference type="FunFam" id="2.60.120.560:FF:000002">
    <property type="entry name" value="Beta-fructofuranosidase, insoluble isoenzyme CWINV1"/>
    <property type="match status" value="1"/>
</dbReference>
<dbReference type="OrthoDB" id="202537at2759"/>
<reference evidence="8" key="1">
    <citation type="submission" date="2020-07" db="EMBL/GenBank/DDBJ databases">
        <title>Genome sequence and genetic diversity analysis of an under-domesticated orphan crop, white fonio (Digitaria exilis).</title>
        <authorList>
            <person name="Bennetzen J.L."/>
            <person name="Chen S."/>
            <person name="Ma X."/>
            <person name="Wang X."/>
            <person name="Yssel A.E.J."/>
            <person name="Chaluvadi S.R."/>
            <person name="Johnson M."/>
            <person name="Gangashetty P."/>
            <person name="Hamidou F."/>
            <person name="Sanogo M.D."/>
            <person name="Zwaenepoel A."/>
            <person name="Wallace J."/>
            <person name="Van De Peer Y."/>
            <person name="Van Deynze A."/>
        </authorList>
    </citation>
    <scope>NUCLEOTIDE SEQUENCE</scope>
    <source>
        <tissue evidence="8">Leaves</tissue>
    </source>
</reference>
<dbReference type="AlphaFoldDB" id="A0A835BBH4"/>
<evidence type="ECO:0000256" key="5">
    <source>
        <dbReference type="RuleBase" id="RU362110"/>
    </source>
</evidence>
<keyword evidence="2 5" id="KW-0378">Hydrolase</keyword>
<keyword evidence="4 5" id="KW-0326">Glycosidase</keyword>
<dbReference type="Gene3D" id="2.115.10.20">
    <property type="entry name" value="Glycosyl hydrolase domain, family 43"/>
    <property type="match status" value="1"/>
</dbReference>
<evidence type="ECO:0000313" key="9">
    <source>
        <dbReference type="Proteomes" id="UP000636709"/>
    </source>
</evidence>
<dbReference type="InterPro" id="IPR001362">
    <property type="entry name" value="Glyco_hydro_32"/>
</dbReference>
<dbReference type="Pfam" id="PF08244">
    <property type="entry name" value="Glyco_hydro_32C"/>
    <property type="match status" value="1"/>
</dbReference>
<dbReference type="InterPro" id="IPR023296">
    <property type="entry name" value="Glyco_hydro_beta-prop_sf"/>
</dbReference>
<dbReference type="GO" id="GO:0005975">
    <property type="term" value="P:carbohydrate metabolic process"/>
    <property type="evidence" value="ECO:0007669"/>
    <property type="project" value="InterPro"/>
</dbReference>
<evidence type="ECO:0000256" key="4">
    <source>
        <dbReference type="ARBA" id="ARBA00023295"/>
    </source>
</evidence>
<keyword evidence="9" id="KW-1185">Reference proteome</keyword>
<proteinExistence type="inferred from homology"/>
<keyword evidence="3" id="KW-0325">Glycoprotein</keyword>
<evidence type="ECO:0000259" key="7">
    <source>
        <dbReference type="Pfam" id="PF08244"/>
    </source>
</evidence>
<accession>A0A835BBH4</accession>
<sequence length="568" mass="62726">MHLPIKTHDPGGVFSNPSKIKNPSLSLLPLMQSRNAMGTPQRVLLLPPWALLLLLALQLEAEEAPPSVPSSIVSPLLRTGYHFQPPRNWIIGMYNPKGAVWGNIVWAHSVSHDLINWIALEPAIYPSIPSDKYGCWSGSATLLHDGTPAITYTGISRPDINYQVQNIAFPKNIGSSRPIASPEPGINATQFRDPTTAWFADGHWRMLVGGMRRTRGLAFVYRSRDFNKWTRAKHPMHSALTGMWECLDFFPVAGSGEEYGVDTSEHGEKYVLKDTIGSYNKDKDRYVPDDPAGDYHRIRYDYGNFYAGARRVLLGWANESYIVPDKAKAKGWAGIHAIPRKIWLDPSGKQLLQWPVEEVEKFRGKSISVGGKVVKPGEYFEVTGLATSYQVDVEVSFEVSSLDKAEPFDPAYDNDAQKLCDVKGADVKGGVGPFGLWVLASGDLQEKTAVFFRVFKDGYGKPKVLMCTDPTKYDLPPPSLSPDLYKPTFAGFADADISSGKISLRSLIDRSVVESFGAGGKTCILSRVYPSIAIGKGAHLYVFNNGEVDVKVSRLTAWEMKKPLMNGA</sequence>
<dbReference type="SUPFAM" id="SSF75005">
    <property type="entry name" value="Arabinanase/levansucrase/invertase"/>
    <property type="match status" value="1"/>
</dbReference>
<dbReference type="InterPro" id="IPR013189">
    <property type="entry name" value="Glyco_hydro_32_C"/>
</dbReference>
<protein>
    <recommendedName>
        <fullName evidence="10">Beta-fructofuranosidase</fullName>
    </recommendedName>
</protein>
<feature type="domain" description="Glycosyl hydrolase family 32 C-terminal" evidence="7">
    <location>
        <begin position="384"/>
        <end position="559"/>
    </location>
</feature>
<gene>
    <name evidence="8" type="ORF">HU200_038716</name>
</gene>
<dbReference type="EMBL" id="JACEFO010001924">
    <property type="protein sequence ID" value="KAF8693327.1"/>
    <property type="molecule type" value="Genomic_DNA"/>
</dbReference>
<dbReference type="InterPro" id="IPR013148">
    <property type="entry name" value="Glyco_hydro_32_N"/>
</dbReference>
<evidence type="ECO:0008006" key="10">
    <source>
        <dbReference type="Google" id="ProtNLM"/>
    </source>
</evidence>
<dbReference type="SUPFAM" id="SSF49899">
    <property type="entry name" value="Concanavalin A-like lectins/glucanases"/>
    <property type="match status" value="1"/>
</dbReference>
<evidence type="ECO:0000256" key="1">
    <source>
        <dbReference type="ARBA" id="ARBA00009902"/>
    </source>
</evidence>
<dbReference type="Pfam" id="PF00251">
    <property type="entry name" value="Glyco_hydro_32N"/>
    <property type="match status" value="1"/>
</dbReference>
<evidence type="ECO:0000313" key="8">
    <source>
        <dbReference type="EMBL" id="KAF8693327.1"/>
    </source>
</evidence>